<protein>
    <recommendedName>
        <fullName evidence="1">CFA20 domain-containing protein</fullName>
    </recommendedName>
</protein>
<sequence length="130" mass="15355">MGRRFRASNYQSTTRVKPFNCSMPMRLDDGWNQIQFNLSDFTRRAYGTNFIETLRVQCPKVKFANQAKSVIELLYTLFTKKSFCESLVTDNGMQLKYHIKHINTTLYDPQCNRQVERFTITPKTLSNWHS</sequence>
<dbReference type="GO" id="GO:0003676">
    <property type="term" value="F:nucleic acid binding"/>
    <property type="evidence" value="ECO:0007669"/>
    <property type="project" value="InterPro"/>
</dbReference>
<gene>
    <name evidence="2" type="ORF">NDU88_002142</name>
</gene>
<organism evidence="2 3">
    <name type="scientific">Pleurodeles waltl</name>
    <name type="common">Iberian ribbed newt</name>
    <dbReference type="NCBI Taxonomy" id="8319"/>
    <lineage>
        <taxon>Eukaryota</taxon>
        <taxon>Metazoa</taxon>
        <taxon>Chordata</taxon>
        <taxon>Craniata</taxon>
        <taxon>Vertebrata</taxon>
        <taxon>Euteleostomi</taxon>
        <taxon>Amphibia</taxon>
        <taxon>Batrachia</taxon>
        <taxon>Caudata</taxon>
        <taxon>Salamandroidea</taxon>
        <taxon>Salamandridae</taxon>
        <taxon>Pleurodelinae</taxon>
        <taxon>Pleurodeles</taxon>
    </lineage>
</organism>
<dbReference type="Gene3D" id="3.30.420.10">
    <property type="entry name" value="Ribonuclease H-like superfamily/Ribonuclease H"/>
    <property type="match status" value="1"/>
</dbReference>
<dbReference type="InterPro" id="IPR012337">
    <property type="entry name" value="RNaseH-like_sf"/>
</dbReference>
<dbReference type="InterPro" id="IPR007714">
    <property type="entry name" value="CFA20_dom"/>
</dbReference>
<feature type="domain" description="CFA20" evidence="1">
    <location>
        <begin position="3"/>
        <end position="58"/>
    </location>
</feature>
<comment type="caution">
    <text evidence="2">The sequence shown here is derived from an EMBL/GenBank/DDBJ whole genome shotgun (WGS) entry which is preliminary data.</text>
</comment>
<dbReference type="Pfam" id="PF05018">
    <property type="entry name" value="CFA20_dom"/>
    <property type="match status" value="1"/>
</dbReference>
<reference evidence="2" key="1">
    <citation type="journal article" date="2022" name="bioRxiv">
        <title>Sequencing and chromosome-scale assembly of the giantPleurodeles waltlgenome.</title>
        <authorList>
            <person name="Brown T."/>
            <person name="Elewa A."/>
            <person name="Iarovenko S."/>
            <person name="Subramanian E."/>
            <person name="Araus A.J."/>
            <person name="Petzold A."/>
            <person name="Susuki M."/>
            <person name="Suzuki K.-i.T."/>
            <person name="Hayashi T."/>
            <person name="Toyoda A."/>
            <person name="Oliveira C."/>
            <person name="Osipova E."/>
            <person name="Leigh N.D."/>
            <person name="Simon A."/>
            <person name="Yun M.H."/>
        </authorList>
    </citation>
    <scope>NUCLEOTIDE SEQUENCE</scope>
    <source>
        <strain evidence="2">20211129_DDA</strain>
        <tissue evidence="2">Liver</tissue>
    </source>
</reference>
<evidence type="ECO:0000313" key="2">
    <source>
        <dbReference type="EMBL" id="KAJ1081970.1"/>
    </source>
</evidence>
<dbReference type="InterPro" id="IPR036397">
    <property type="entry name" value="RNaseH_sf"/>
</dbReference>
<evidence type="ECO:0000313" key="3">
    <source>
        <dbReference type="Proteomes" id="UP001066276"/>
    </source>
</evidence>
<proteinExistence type="predicted"/>
<accession>A0AAV7KUR2</accession>
<dbReference type="AlphaFoldDB" id="A0AAV7KUR2"/>
<keyword evidence="3" id="KW-1185">Reference proteome</keyword>
<dbReference type="PANTHER" id="PTHR12458">
    <property type="entry name" value="ORF PROTEIN"/>
    <property type="match status" value="1"/>
</dbReference>
<dbReference type="SUPFAM" id="SSF53098">
    <property type="entry name" value="Ribonuclease H-like"/>
    <property type="match status" value="1"/>
</dbReference>
<dbReference type="Proteomes" id="UP001066276">
    <property type="component" value="Chromosome 12"/>
</dbReference>
<evidence type="ECO:0000259" key="1">
    <source>
        <dbReference type="Pfam" id="PF05018"/>
    </source>
</evidence>
<dbReference type="InterPro" id="IPR040441">
    <property type="entry name" value="CFA20/CFAP20DC"/>
</dbReference>
<name>A0AAV7KUR2_PLEWA</name>
<dbReference type="EMBL" id="JANPWB010000016">
    <property type="protein sequence ID" value="KAJ1081970.1"/>
    <property type="molecule type" value="Genomic_DNA"/>
</dbReference>